<accession>A0ABY7NAV1</accession>
<evidence type="ECO:0000313" key="3">
    <source>
        <dbReference type="Proteomes" id="UP001212421"/>
    </source>
</evidence>
<dbReference type="RefSeq" id="WP_281533633.1">
    <property type="nucleotide sequence ID" value="NZ_CP075584.1"/>
</dbReference>
<keyword evidence="3" id="KW-1185">Reference proteome</keyword>
<proteinExistence type="predicted"/>
<dbReference type="EMBL" id="CP075584">
    <property type="protein sequence ID" value="WBM79122.1"/>
    <property type="molecule type" value="Genomic_DNA"/>
</dbReference>
<gene>
    <name evidence="2" type="ORF">KIV56_11530</name>
</gene>
<evidence type="ECO:0000256" key="1">
    <source>
        <dbReference type="SAM" id="MobiDB-lite"/>
    </source>
</evidence>
<organism evidence="2 3">
    <name type="scientific">Cryobacterium breve</name>
    <dbReference type="NCBI Taxonomy" id="1259258"/>
    <lineage>
        <taxon>Bacteria</taxon>
        <taxon>Bacillati</taxon>
        <taxon>Actinomycetota</taxon>
        <taxon>Actinomycetes</taxon>
        <taxon>Micrococcales</taxon>
        <taxon>Microbacteriaceae</taxon>
        <taxon>Cryobacterium</taxon>
    </lineage>
</organism>
<sequence>MGLSFSWTGRLSGYKRTPGALARHLYADGQWLRFTDIGPVKIGRRSTFLSPSQIAGSYISSPIITIERMAPVRELSATEIETLRFVGDSINGRILPESSDAHDRHKPEMSRAENDINLRPDDTTNPMEGNTHEHH</sequence>
<protein>
    <submittedName>
        <fullName evidence="2">Uncharacterized protein</fullName>
    </submittedName>
</protein>
<feature type="region of interest" description="Disordered" evidence="1">
    <location>
        <begin position="95"/>
        <end position="135"/>
    </location>
</feature>
<feature type="compositionally biased region" description="Basic and acidic residues" evidence="1">
    <location>
        <begin position="99"/>
        <end position="122"/>
    </location>
</feature>
<name>A0ABY7NAV1_9MICO</name>
<dbReference type="Proteomes" id="UP001212421">
    <property type="component" value="Chromosome"/>
</dbReference>
<evidence type="ECO:0000313" key="2">
    <source>
        <dbReference type="EMBL" id="WBM79122.1"/>
    </source>
</evidence>
<reference evidence="2 3" key="1">
    <citation type="submission" date="2021-05" db="EMBL/GenBank/DDBJ databases">
        <authorList>
            <person name="Kumar R."/>
            <person name="Kumar A."/>
            <person name="Mukhia S."/>
        </authorList>
    </citation>
    <scope>NUCLEOTIDE SEQUENCE [LARGE SCALE GENOMIC DNA]</scope>
    <source>
        <strain evidence="2 3">ERMR7:08</strain>
    </source>
</reference>